<evidence type="ECO:0000256" key="6">
    <source>
        <dbReference type="SAM" id="MobiDB-lite"/>
    </source>
</evidence>
<comment type="caution">
    <text evidence="8">The sequence shown here is derived from an EMBL/GenBank/DDBJ whole genome shotgun (WGS) entry which is preliminary data.</text>
</comment>
<dbReference type="PROSITE" id="PS00107">
    <property type="entry name" value="PROTEIN_KINASE_ATP"/>
    <property type="match status" value="1"/>
</dbReference>
<gene>
    <name evidence="8" type="ORF">GS597_18760</name>
</gene>
<keyword evidence="1" id="KW-0808">Transferase</keyword>
<evidence type="ECO:0000256" key="5">
    <source>
        <dbReference type="PROSITE-ProRule" id="PRU10141"/>
    </source>
</evidence>
<protein>
    <submittedName>
        <fullName evidence="8">Protein kinase</fullName>
    </submittedName>
</protein>
<organism evidence="8 9">
    <name type="scientific">Petrachloros mirabilis ULC683</name>
    <dbReference type="NCBI Taxonomy" id="2781853"/>
    <lineage>
        <taxon>Bacteria</taxon>
        <taxon>Bacillati</taxon>
        <taxon>Cyanobacteriota</taxon>
        <taxon>Cyanophyceae</taxon>
        <taxon>Synechococcales</taxon>
        <taxon>Petrachlorosaceae</taxon>
        <taxon>Petrachloros</taxon>
        <taxon>Petrachloros mirabilis</taxon>
    </lineage>
</organism>
<dbReference type="AlphaFoldDB" id="A0A8K2A8X0"/>
<sequence length="535" mass="60422">MLDAHTDPYIGNLLINRYRLIEQIGQGSMGRVYRAEDELLGGVTVAVKFLAQALLNEQMKQRFAHEARTGAQLGQRSLHIVRVLDYGVHRNEVPFYVMEYMQGHNLSDLIAPKPLTVPRFLRLARHICLGMQCAHQGIKVDGQITRIVHRDIKPSNVFVISDPGLGELAKVLDFGIAKFFTDSAESSQTKSFMGTLAYCSPEQIEGKDLDVQADIYSLGITMYELLTGVMPITPEAHSIGSWYKAHRSQTPRPFEEVAPGLALPKDLATLILRCLAKSPSNRPQDMAEVLAVVDDLLVAQQPPTPIDEDVTDDLNSSPPDLDQPQERVSQTTYKATQVPSLPNPQERFWSVEQAGWTVSWPEDKPTAEIVFPQPLRTQHEEAPALWVMLSRSEIQSRLLNTRYNQFLFLPSPHPMVLWITTIYDAIHGPRWMPCYLDLKDPRGQQVVNLLSEMGYYPLLFFALEDSEQPANVMTLPIAAYQRQMFQDWLKMARQSLVVAPATTSKRVLKAEFEKLKPKIMQKLEAAQARNVARLN</sequence>
<evidence type="ECO:0000313" key="9">
    <source>
        <dbReference type="Proteomes" id="UP000607397"/>
    </source>
</evidence>
<dbReference type="SMART" id="SM00220">
    <property type="entry name" value="S_TKc"/>
    <property type="match status" value="1"/>
</dbReference>
<evidence type="ECO:0000256" key="4">
    <source>
        <dbReference type="ARBA" id="ARBA00022840"/>
    </source>
</evidence>
<evidence type="ECO:0000259" key="7">
    <source>
        <dbReference type="PROSITE" id="PS50011"/>
    </source>
</evidence>
<dbReference type="PANTHER" id="PTHR43289">
    <property type="entry name" value="MITOGEN-ACTIVATED PROTEIN KINASE KINASE KINASE 20-RELATED"/>
    <property type="match status" value="1"/>
</dbReference>
<dbReference type="Gene3D" id="3.30.200.20">
    <property type="entry name" value="Phosphorylase Kinase, domain 1"/>
    <property type="match status" value="1"/>
</dbReference>
<dbReference type="RefSeq" id="WP_161826984.1">
    <property type="nucleotide sequence ID" value="NZ_WVIC01000055.1"/>
</dbReference>
<keyword evidence="2 5" id="KW-0547">Nucleotide-binding</keyword>
<dbReference type="Pfam" id="PF00069">
    <property type="entry name" value="Pkinase"/>
    <property type="match status" value="1"/>
</dbReference>
<dbReference type="GO" id="GO:0005524">
    <property type="term" value="F:ATP binding"/>
    <property type="evidence" value="ECO:0007669"/>
    <property type="project" value="UniProtKB-UniRule"/>
</dbReference>
<keyword evidence="4 5" id="KW-0067">ATP-binding</keyword>
<dbReference type="PROSITE" id="PS00108">
    <property type="entry name" value="PROTEIN_KINASE_ST"/>
    <property type="match status" value="1"/>
</dbReference>
<dbReference type="PROSITE" id="PS50011">
    <property type="entry name" value="PROTEIN_KINASE_DOM"/>
    <property type="match status" value="1"/>
</dbReference>
<dbReference type="InterPro" id="IPR000719">
    <property type="entry name" value="Prot_kinase_dom"/>
</dbReference>
<dbReference type="Gene3D" id="1.10.510.10">
    <property type="entry name" value="Transferase(Phosphotransferase) domain 1"/>
    <property type="match status" value="1"/>
</dbReference>
<keyword evidence="9" id="KW-1185">Reference proteome</keyword>
<evidence type="ECO:0000256" key="2">
    <source>
        <dbReference type="ARBA" id="ARBA00022741"/>
    </source>
</evidence>
<dbReference type="EMBL" id="WVIC01000055">
    <property type="protein sequence ID" value="NCJ08511.1"/>
    <property type="molecule type" value="Genomic_DNA"/>
</dbReference>
<name>A0A8K2A8X0_9CYAN</name>
<dbReference type="SUPFAM" id="SSF56112">
    <property type="entry name" value="Protein kinase-like (PK-like)"/>
    <property type="match status" value="1"/>
</dbReference>
<evidence type="ECO:0000313" key="8">
    <source>
        <dbReference type="EMBL" id="NCJ08511.1"/>
    </source>
</evidence>
<evidence type="ECO:0000256" key="3">
    <source>
        <dbReference type="ARBA" id="ARBA00022777"/>
    </source>
</evidence>
<dbReference type="PANTHER" id="PTHR43289:SF34">
    <property type="entry name" value="SERINE_THREONINE-PROTEIN KINASE YBDM-RELATED"/>
    <property type="match status" value="1"/>
</dbReference>
<evidence type="ECO:0000256" key="1">
    <source>
        <dbReference type="ARBA" id="ARBA00022679"/>
    </source>
</evidence>
<dbReference type="Proteomes" id="UP000607397">
    <property type="component" value="Unassembled WGS sequence"/>
</dbReference>
<dbReference type="GO" id="GO:0004674">
    <property type="term" value="F:protein serine/threonine kinase activity"/>
    <property type="evidence" value="ECO:0007669"/>
    <property type="project" value="TreeGrafter"/>
</dbReference>
<feature type="domain" description="Protein kinase" evidence="7">
    <location>
        <begin position="18"/>
        <end position="297"/>
    </location>
</feature>
<dbReference type="InterPro" id="IPR017441">
    <property type="entry name" value="Protein_kinase_ATP_BS"/>
</dbReference>
<accession>A0A8K2A8X0</accession>
<keyword evidence="3 8" id="KW-0418">Kinase</keyword>
<feature type="binding site" evidence="5">
    <location>
        <position position="48"/>
    </location>
    <ligand>
        <name>ATP</name>
        <dbReference type="ChEBI" id="CHEBI:30616"/>
    </ligand>
</feature>
<reference evidence="8" key="1">
    <citation type="submission" date="2019-12" db="EMBL/GenBank/DDBJ databases">
        <title>High-Quality draft genome sequences of three cyanobacteria isolated from the limestone walls of the Old Cathedral of Coimbra.</title>
        <authorList>
            <person name="Tiago I."/>
            <person name="Soares F."/>
            <person name="Portugal A."/>
        </authorList>
    </citation>
    <scope>NUCLEOTIDE SEQUENCE [LARGE SCALE GENOMIC DNA]</scope>
    <source>
        <strain evidence="8">C</strain>
    </source>
</reference>
<dbReference type="CDD" id="cd14014">
    <property type="entry name" value="STKc_PknB_like"/>
    <property type="match status" value="1"/>
</dbReference>
<feature type="region of interest" description="Disordered" evidence="6">
    <location>
        <begin position="302"/>
        <end position="329"/>
    </location>
</feature>
<proteinExistence type="predicted"/>
<dbReference type="InterPro" id="IPR008271">
    <property type="entry name" value="Ser/Thr_kinase_AS"/>
</dbReference>
<dbReference type="InterPro" id="IPR011009">
    <property type="entry name" value="Kinase-like_dom_sf"/>
</dbReference>